<evidence type="ECO:0000313" key="2">
    <source>
        <dbReference type="Proteomes" id="UP000248899"/>
    </source>
</evidence>
<gene>
    <name evidence="1" type="ORF">DPR02_26770</name>
</gene>
<organism evidence="1 2">
    <name type="scientific">Burkholderia cepacia</name>
    <name type="common">Pseudomonas cepacia</name>
    <dbReference type="NCBI Taxonomy" id="292"/>
    <lineage>
        <taxon>Bacteria</taxon>
        <taxon>Pseudomonadati</taxon>
        <taxon>Pseudomonadota</taxon>
        <taxon>Betaproteobacteria</taxon>
        <taxon>Burkholderiales</taxon>
        <taxon>Burkholderiaceae</taxon>
        <taxon>Burkholderia</taxon>
        <taxon>Burkholderia cepacia complex</taxon>
    </lineage>
</organism>
<comment type="caution">
    <text evidence="1">The sequence shown here is derived from an EMBL/GenBank/DDBJ whole genome shotgun (WGS) entry which is preliminary data.</text>
</comment>
<dbReference type="EMBL" id="QLUZ01000019">
    <property type="protein sequence ID" value="RAQ04258.1"/>
    <property type="molecule type" value="Genomic_DNA"/>
</dbReference>
<dbReference type="AlphaFoldDB" id="A0AAQ0F9X9"/>
<accession>A0AAQ0F9X9</accession>
<dbReference type="RefSeq" id="WP_111941809.1">
    <property type="nucleotide sequence ID" value="NZ_QLUZ01000019.1"/>
</dbReference>
<protein>
    <submittedName>
        <fullName evidence="1">Uncharacterized protein</fullName>
    </submittedName>
</protein>
<evidence type="ECO:0000313" key="1">
    <source>
        <dbReference type="EMBL" id="RAQ04258.1"/>
    </source>
</evidence>
<reference evidence="1 2" key="1">
    <citation type="submission" date="2018-06" db="EMBL/GenBank/DDBJ databases">
        <title>Towards the identification of Burkholderia cepacia strain which caused fatal septicemia.</title>
        <authorList>
            <person name="Bui L.A.T."/>
            <person name="Zakharova I.B."/>
            <person name="Shpak I.M."/>
            <person name="Teteryatnikova N."/>
            <person name="Ustinov D.V."/>
            <person name="Kuzyutina Y.A."/>
            <person name="Nguyen H.N."/>
            <person name="Antonov A.S."/>
            <person name="Avdyusheva E.F."/>
            <person name="Victorov D.V."/>
        </authorList>
    </citation>
    <scope>NUCLEOTIDE SEQUENCE [LARGE SCALE GENOMIC DNA]</scope>
    <source>
        <strain evidence="1 2">PT02</strain>
    </source>
</reference>
<sequence length="188" mass="20258">MTGFISAVLLSASLVLDRRTARIPAGTAAFDLQLLSELRPMSAGESIHAYPGEESTFNCACCGGETRRITGELHQDDSVVGVYFVQWATGRPDHPPIIDLVLGDWGESAGPADRVLVSLIYIPREGGGPVSIVNAAERRVDISDLFEFALAREQVIGTPLAPLVFQMIDALWITDPRIADVKALDNVV</sequence>
<proteinExistence type="predicted"/>
<name>A0AAQ0F9X9_BURCE</name>
<dbReference type="Proteomes" id="UP000248899">
    <property type="component" value="Unassembled WGS sequence"/>
</dbReference>